<dbReference type="Pfam" id="PF25037">
    <property type="entry name" value="VPS13_C"/>
    <property type="match status" value="1"/>
</dbReference>
<dbReference type="Proteomes" id="UP000623129">
    <property type="component" value="Unassembled WGS sequence"/>
</dbReference>
<evidence type="ECO:0000259" key="1">
    <source>
        <dbReference type="Pfam" id="PF25037"/>
    </source>
</evidence>
<protein>
    <submittedName>
        <fullName evidence="2">Vacuolar protein sorting-associated protein 13A</fullName>
    </submittedName>
</protein>
<dbReference type="GO" id="GO:0006623">
    <property type="term" value="P:protein targeting to vacuole"/>
    <property type="evidence" value="ECO:0007669"/>
    <property type="project" value="TreeGrafter"/>
</dbReference>
<sequence>MALIEVEGVPVHLRELVMENFIASLDSIEDILVRHYTKQLLHEMYKVFGSAGVIGNPMGFARSVGLGLKDFFSASSKGLLQSPRELVSGIAEGSRTLVGSTIYAISSATTQFSKTAYKGIAAFTFDERVESEMDEWRRHLGLHGKGVLNGFLEGLTGLLQSPIRGVEKHGLPGVVSGIAMGTAGLVARPVASILEATGKTAQSIRNRSNPHQFNRLRVRLPRPLERDLPLFPYSWEKAIGIAVLKQANNHNLQNEAFVVCKPLRKPGHFVVITEKLLLVVSSSYLIDLGKESFGGVPPDPAWVVETEMNLESVVHMDRSGEVMNIVGSNADTLAKQRRGHVRNGPWTPSGSTPLFHASVELRSPEEAEDTLQVVSTIVEKGRMQRWDSRVLHRSNLT</sequence>
<dbReference type="AlphaFoldDB" id="A0A833V5K6"/>
<dbReference type="PANTHER" id="PTHR16166:SF143">
    <property type="entry name" value="PROTEIN SORTING-ASSOCIATED PROTEIN, PUTATIVE (DUF1162)-RELATED"/>
    <property type="match status" value="1"/>
</dbReference>
<dbReference type="PANTHER" id="PTHR16166">
    <property type="entry name" value="VACUOLAR PROTEIN SORTING-ASSOCIATED PROTEIN VPS13"/>
    <property type="match status" value="1"/>
</dbReference>
<proteinExistence type="predicted"/>
<dbReference type="InterPro" id="IPR026847">
    <property type="entry name" value="VPS13"/>
</dbReference>
<organism evidence="2 3">
    <name type="scientific">Carex littledalei</name>
    <dbReference type="NCBI Taxonomy" id="544730"/>
    <lineage>
        <taxon>Eukaryota</taxon>
        <taxon>Viridiplantae</taxon>
        <taxon>Streptophyta</taxon>
        <taxon>Embryophyta</taxon>
        <taxon>Tracheophyta</taxon>
        <taxon>Spermatophyta</taxon>
        <taxon>Magnoliopsida</taxon>
        <taxon>Liliopsida</taxon>
        <taxon>Poales</taxon>
        <taxon>Cyperaceae</taxon>
        <taxon>Cyperoideae</taxon>
        <taxon>Cariceae</taxon>
        <taxon>Carex</taxon>
        <taxon>Carex subgen. Euthyceras</taxon>
    </lineage>
</organism>
<comment type="caution">
    <text evidence="2">The sequence shown here is derived from an EMBL/GenBank/DDBJ whole genome shotgun (WGS) entry which is preliminary data.</text>
</comment>
<gene>
    <name evidence="2" type="ORF">FCM35_KLT11249</name>
</gene>
<dbReference type="EMBL" id="SWLB01000021">
    <property type="protein sequence ID" value="KAF3325092.1"/>
    <property type="molecule type" value="Genomic_DNA"/>
</dbReference>
<keyword evidence="3" id="KW-1185">Reference proteome</keyword>
<name>A0A833V5K6_9POAL</name>
<dbReference type="InterPro" id="IPR056748">
    <property type="entry name" value="VPS13-like_C"/>
</dbReference>
<dbReference type="GO" id="GO:0045053">
    <property type="term" value="P:protein retention in Golgi apparatus"/>
    <property type="evidence" value="ECO:0007669"/>
    <property type="project" value="TreeGrafter"/>
</dbReference>
<reference evidence="2" key="1">
    <citation type="submission" date="2020-01" db="EMBL/GenBank/DDBJ databases">
        <title>Genome sequence of Kobresia littledalei, the first chromosome-level genome in the family Cyperaceae.</title>
        <authorList>
            <person name="Qu G."/>
        </authorList>
    </citation>
    <scope>NUCLEOTIDE SEQUENCE</scope>
    <source>
        <strain evidence="2">C.B.Clarke</strain>
        <tissue evidence="2">Leaf</tissue>
    </source>
</reference>
<accession>A0A833V5K6</accession>
<dbReference type="OrthoDB" id="428159at2759"/>
<feature type="domain" description="Intermembrane lipid transfer protein VPS13-like C-terminal" evidence="1">
    <location>
        <begin position="218"/>
        <end position="285"/>
    </location>
</feature>
<evidence type="ECO:0000313" key="2">
    <source>
        <dbReference type="EMBL" id="KAF3325092.1"/>
    </source>
</evidence>
<evidence type="ECO:0000313" key="3">
    <source>
        <dbReference type="Proteomes" id="UP000623129"/>
    </source>
</evidence>